<dbReference type="RefSeq" id="WP_317567783.1">
    <property type="nucleotide sequence ID" value="NZ_JAWLKA010000003.1"/>
</dbReference>
<dbReference type="PANTHER" id="PTHR12110">
    <property type="entry name" value="HYDROXYPYRUVATE ISOMERASE"/>
    <property type="match status" value="1"/>
</dbReference>
<protein>
    <submittedName>
        <fullName evidence="2">Sugar phosphate isomerase/epimerase family protein</fullName>
    </submittedName>
</protein>
<proteinExistence type="predicted"/>
<evidence type="ECO:0000313" key="3">
    <source>
        <dbReference type="Proteomes" id="UP001185737"/>
    </source>
</evidence>
<gene>
    <name evidence="2" type="ORF">R3Q59_06480</name>
</gene>
<dbReference type="Pfam" id="PF01261">
    <property type="entry name" value="AP_endonuc_2"/>
    <property type="match status" value="1"/>
</dbReference>
<feature type="domain" description="Xylose isomerase-like TIM barrel" evidence="1">
    <location>
        <begin position="23"/>
        <end position="259"/>
    </location>
</feature>
<dbReference type="InterPro" id="IPR036237">
    <property type="entry name" value="Xyl_isomerase-like_sf"/>
</dbReference>
<dbReference type="InterPro" id="IPR050312">
    <property type="entry name" value="IolE/XylAMocC-like"/>
</dbReference>
<dbReference type="PANTHER" id="PTHR12110:SF52">
    <property type="entry name" value="XYLOSE ISOMERASE"/>
    <property type="match status" value="1"/>
</dbReference>
<dbReference type="GO" id="GO:0016853">
    <property type="term" value="F:isomerase activity"/>
    <property type="evidence" value="ECO:0007669"/>
    <property type="project" value="UniProtKB-KW"/>
</dbReference>
<comment type="caution">
    <text evidence="2">The sequence shown here is derived from an EMBL/GenBank/DDBJ whole genome shotgun (WGS) entry which is preliminary data.</text>
</comment>
<dbReference type="Gene3D" id="3.20.20.150">
    <property type="entry name" value="Divalent-metal-dependent TIM barrel enzymes"/>
    <property type="match status" value="1"/>
</dbReference>
<sequence length="267" mass="29042">MDLAQCSLNSVTVKGACLTEVADLAEQWGFGGVGLWRDVLDGVDLTDASARLRRSGLRVSSVCRGGMFPQPDEQQRRARFDDNRLAVDQAHTLDADCLYLVCGPAYGDLADARRQVRDGIAELEPYARQAGVRLAVEPFHPMMASSRSVITSLGEANDMVEAIGSDLVGIGIDSYHVWWDAALPQQITRAGERLFSVQLADWVTPIHGELSSRGMPGEGCIDMTGFVADCRSAGYDGLVEVEVLSDRWWAEDPKDAVRAATEGLVRI</sequence>
<keyword evidence="2" id="KW-0413">Isomerase</keyword>
<dbReference type="EMBL" id="JAWLKA010000003">
    <property type="protein sequence ID" value="MDV6280143.1"/>
    <property type="molecule type" value="Genomic_DNA"/>
</dbReference>
<accession>A0ABU4C9P4</accession>
<dbReference type="SUPFAM" id="SSF51658">
    <property type="entry name" value="Xylose isomerase-like"/>
    <property type="match status" value="1"/>
</dbReference>
<reference evidence="2 3" key="1">
    <citation type="submission" date="2023-10" db="EMBL/GenBank/DDBJ databases">
        <title>Development of a sustainable strategy for remediation of hydrocarbon-contaminated territories based on the waste exchange concept.</title>
        <authorList>
            <person name="Krivoruchko A."/>
        </authorList>
    </citation>
    <scope>NUCLEOTIDE SEQUENCE [LARGE SCALE GENOMIC DNA]</scope>
    <source>
        <strain evidence="2 3">IEGM 60</strain>
    </source>
</reference>
<dbReference type="Proteomes" id="UP001185737">
    <property type="component" value="Unassembled WGS sequence"/>
</dbReference>
<evidence type="ECO:0000259" key="1">
    <source>
        <dbReference type="Pfam" id="PF01261"/>
    </source>
</evidence>
<keyword evidence="3" id="KW-1185">Reference proteome</keyword>
<name>A0ABU4C9P4_RHOJO</name>
<organism evidence="2 3">
    <name type="scientific">Rhodococcus jostii</name>
    <dbReference type="NCBI Taxonomy" id="132919"/>
    <lineage>
        <taxon>Bacteria</taxon>
        <taxon>Bacillati</taxon>
        <taxon>Actinomycetota</taxon>
        <taxon>Actinomycetes</taxon>
        <taxon>Mycobacteriales</taxon>
        <taxon>Nocardiaceae</taxon>
        <taxon>Rhodococcus</taxon>
    </lineage>
</organism>
<evidence type="ECO:0000313" key="2">
    <source>
        <dbReference type="EMBL" id="MDV6280143.1"/>
    </source>
</evidence>
<dbReference type="InterPro" id="IPR013022">
    <property type="entry name" value="Xyl_isomerase-like_TIM-brl"/>
</dbReference>